<evidence type="ECO:0000259" key="1">
    <source>
        <dbReference type="Pfam" id="PF07734"/>
    </source>
</evidence>
<evidence type="ECO:0000313" key="2">
    <source>
        <dbReference type="EMBL" id="MCL7029642.1"/>
    </source>
</evidence>
<dbReference type="EMBL" id="JAJJMA010092548">
    <property type="protein sequence ID" value="MCL7029642.1"/>
    <property type="molecule type" value="Genomic_DNA"/>
</dbReference>
<dbReference type="InterPro" id="IPR017451">
    <property type="entry name" value="F-box-assoc_interact_dom"/>
</dbReference>
<proteinExistence type="predicted"/>
<protein>
    <recommendedName>
        <fullName evidence="1">F-box associated beta-propeller type 1 domain-containing protein</fullName>
    </recommendedName>
</protein>
<dbReference type="PANTHER" id="PTHR31672">
    <property type="entry name" value="BNACNNG10540D PROTEIN"/>
    <property type="match status" value="1"/>
</dbReference>
<evidence type="ECO:0000313" key="3">
    <source>
        <dbReference type="Proteomes" id="UP001177140"/>
    </source>
</evidence>
<dbReference type="InterPro" id="IPR050796">
    <property type="entry name" value="SCF_F-box_component"/>
</dbReference>
<dbReference type="Pfam" id="PF07734">
    <property type="entry name" value="FBA_1"/>
    <property type="match status" value="1"/>
</dbReference>
<organism evidence="2 3">
    <name type="scientific">Papaver nudicaule</name>
    <name type="common">Iceland poppy</name>
    <dbReference type="NCBI Taxonomy" id="74823"/>
    <lineage>
        <taxon>Eukaryota</taxon>
        <taxon>Viridiplantae</taxon>
        <taxon>Streptophyta</taxon>
        <taxon>Embryophyta</taxon>
        <taxon>Tracheophyta</taxon>
        <taxon>Spermatophyta</taxon>
        <taxon>Magnoliopsida</taxon>
        <taxon>Ranunculales</taxon>
        <taxon>Papaveraceae</taxon>
        <taxon>Papaveroideae</taxon>
        <taxon>Papaver</taxon>
    </lineage>
</organism>
<sequence length="278" mass="31725">MSYAFGYDSKIDNYKMIRTVNFGDEDDSCEVRVYALRKDSWKSVGFIPYHLSYGRAPGVLGNEAIKWIANPVESDRKVILAFHISSEMFHELPQTKCLNKEFCVSVFGFKGLLFLLGNNYMVHMDIWAMKEYGVSDSWNKLFRISQPTDIRSFEYVRPIKLLYNGEVLPEKDNKTIVIYDLKHLRVRTPNRSGGAASDVGDVITVNKYPSLSIEPEFEYQSCSPVLGNEFDCGINQESWFNLLGLTNSTTIDNDVDFALLPFPDDFEPLSCYAGSLIY</sequence>
<reference evidence="2" key="1">
    <citation type="submission" date="2022-03" db="EMBL/GenBank/DDBJ databases">
        <title>A functionally conserved STORR gene fusion in Papaver species that diverged 16.8 million years ago.</title>
        <authorList>
            <person name="Catania T."/>
        </authorList>
    </citation>
    <scope>NUCLEOTIDE SEQUENCE</scope>
    <source>
        <strain evidence="2">S-191538</strain>
    </source>
</reference>
<dbReference type="PANTHER" id="PTHR31672:SF13">
    <property type="entry name" value="F-BOX PROTEIN CPR30-LIKE"/>
    <property type="match status" value="1"/>
</dbReference>
<comment type="caution">
    <text evidence="2">The sequence shown here is derived from an EMBL/GenBank/DDBJ whole genome shotgun (WGS) entry which is preliminary data.</text>
</comment>
<keyword evidence="3" id="KW-1185">Reference proteome</keyword>
<gene>
    <name evidence="2" type="ORF">MKW94_029367</name>
</gene>
<accession>A0AA41V2R1</accession>
<dbReference type="InterPro" id="IPR006527">
    <property type="entry name" value="F-box-assoc_dom_typ1"/>
</dbReference>
<dbReference type="NCBIfam" id="TIGR01640">
    <property type="entry name" value="F_box_assoc_1"/>
    <property type="match status" value="1"/>
</dbReference>
<feature type="domain" description="F-box associated beta-propeller type 1" evidence="1">
    <location>
        <begin position="2"/>
        <end position="181"/>
    </location>
</feature>
<name>A0AA41V2R1_PAPNU</name>
<dbReference type="AlphaFoldDB" id="A0AA41V2R1"/>
<dbReference type="Proteomes" id="UP001177140">
    <property type="component" value="Unassembled WGS sequence"/>
</dbReference>